<keyword evidence="7 9" id="KW-0811">Translocation</keyword>
<comment type="subunit">
    <text evidence="9">The Tat system comprises two distinct complexes: a TatABC complex, containing multiple copies of TatA, TatB and TatC subunits, and a separate TatA complex, containing only TatA subunits. Substrates initially bind to the TatABC complex, which probably triggers association of the separate TatA complex to form the active translocon.</text>
</comment>
<dbReference type="Proteomes" id="UP001499933">
    <property type="component" value="Unassembled WGS sequence"/>
</dbReference>
<keyword evidence="2 9" id="KW-0813">Transport</keyword>
<evidence type="ECO:0000313" key="10">
    <source>
        <dbReference type="EMBL" id="GAA1969285.1"/>
    </source>
</evidence>
<evidence type="ECO:0000256" key="4">
    <source>
        <dbReference type="ARBA" id="ARBA00022692"/>
    </source>
</evidence>
<dbReference type="Gene3D" id="1.20.5.3310">
    <property type="match status" value="1"/>
</dbReference>
<dbReference type="PANTHER" id="PTHR42982:SF1">
    <property type="entry name" value="SEC-INDEPENDENT PROTEIN TRANSLOCASE PROTEIN TATA"/>
    <property type="match status" value="1"/>
</dbReference>
<evidence type="ECO:0000256" key="3">
    <source>
        <dbReference type="ARBA" id="ARBA00022475"/>
    </source>
</evidence>
<organism evidence="10 11">
    <name type="scientific">Microbacterium deminutum</name>
    <dbReference type="NCBI Taxonomy" id="344164"/>
    <lineage>
        <taxon>Bacteria</taxon>
        <taxon>Bacillati</taxon>
        <taxon>Actinomycetota</taxon>
        <taxon>Actinomycetes</taxon>
        <taxon>Micrococcales</taxon>
        <taxon>Microbacteriaceae</taxon>
        <taxon>Microbacterium</taxon>
    </lineage>
</organism>
<gene>
    <name evidence="9" type="primary">tatA</name>
    <name evidence="10" type="ORF">GCM10009776_35460</name>
</gene>
<evidence type="ECO:0000256" key="1">
    <source>
        <dbReference type="ARBA" id="ARBA00004162"/>
    </source>
</evidence>
<evidence type="ECO:0000256" key="7">
    <source>
        <dbReference type="ARBA" id="ARBA00023010"/>
    </source>
</evidence>
<dbReference type="InterPro" id="IPR003369">
    <property type="entry name" value="TatA/B/E"/>
</dbReference>
<comment type="similarity">
    <text evidence="9">Belongs to the TatA/E family.</text>
</comment>
<sequence length="79" mass="8114">MLGNLTGWHALIILAIVILLFGAAKLPALAKSVGQSVKILQKEARPEKVESTATVEPAAAVEPAVLAAASATPARTLDE</sequence>
<keyword evidence="3 9" id="KW-1003">Cell membrane</keyword>
<dbReference type="HAMAP" id="MF_00236">
    <property type="entry name" value="TatA_E"/>
    <property type="match status" value="1"/>
</dbReference>
<comment type="function">
    <text evidence="9">Part of the twin-arginine translocation (Tat) system that transports large folded proteins containing a characteristic twin-arginine motif in their signal peptide across membranes. TatA could form the protein-conducting channel of the Tat system.</text>
</comment>
<keyword evidence="11" id="KW-1185">Reference proteome</keyword>
<evidence type="ECO:0000313" key="11">
    <source>
        <dbReference type="Proteomes" id="UP001499933"/>
    </source>
</evidence>
<dbReference type="EMBL" id="BAAAOG010000011">
    <property type="protein sequence ID" value="GAA1969285.1"/>
    <property type="molecule type" value="Genomic_DNA"/>
</dbReference>
<comment type="caution">
    <text evidence="10">The sequence shown here is derived from an EMBL/GenBank/DDBJ whole genome shotgun (WGS) entry which is preliminary data.</text>
</comment>
<comment type="subcellular location">
    <subcellularLocation>
        <location evidence="1 9">Cell membrane</location>
        <topology evidence="1 9">Single-pass membrane protein</topology>
    </subcellularLocation>
</comment>
<dbReference type="InterPro" id="IPR006312">
    <property type="entry name" value="TatA/E"/>
</dbReference>
<accession>A0ABN2RHM2</accession>
<keyword evidence="5 9" id="KW-0653">Protein transport</keyword>
<keyword evidence="8 9" id="KW-0472">Membrane</keyword>
<keyword evidence="6 9" id="KW-1133">Transmembrane helix</keyword>
<dbReference type="PANTHER" id="PTHR42982">
    <property type="entry name" value="SEC-INDEPENDENT PROTEIN TRANSLOCASE PROTEIN TATA"/>
    <property type="match status" value="1"/>
</dbReference>
<dbReference type="RefSeq" id="WP_344097224.1">
    <property type="nucleotide sequence ID" value="NZ_BAAAOG010000011.1"/>
</dbReference>
<dbReference type="Pfam" id="PF02416">
    <property type="entry name" value="TatA_B_E"/>
    <property type="match status" value="1"/>
</dbReference>
<evidence type="ECO:0000256" key="6">
    <source>
        <dbReference type="ARBA" id="ARBA00022989"/>
    </source>
</evidence>
<evidence type="ECO:0000256" key="8">
    <source>
        <dbReference type="ARBA" id="ARBA00023136"/>
    </source>
</evidence>
<protein>
    <recommendedName>
        <fullName evidence="9">Sec-independent protein translocase protein TatA</fullName>
    </recommendedName>
</protein>
<evidence type="ECO:0000256" key="9">
    <source>
        <dbReference type="HAMAP-Rule" id="MF_00236"/>
    </source>
</evidence>
<keyword evidence="4 9" id="KW-0812">Transmembrane</keyword>
<evidence type="ECO:0000256" key="5">
    <source>
        <dbReference type="ARBA" id="ARBA00022927"/>
    </source>
</evidence>
<evidence type="ECO:0000256" key="2">
    <source>
        <dbReference type="ARBA" id="ARBA00022448"/>
    </source>
</evidence>
<reference evidence="10 11" key="1">
    <citation type="journal article" date="2019" name="Int. J. Syst. Evol. Microbiol.">
        <title>The Global Catalogue of Microorganisms (GCM) 10K type strain sequencing project: providing services to taxonomists for standard genome sequencing and annotation.</title>
        <authorList>
            <consortium name="The Broad Institute Genomics Platform"/>
            <consortium name="The Broad Institute Genome Sequencing Center for Infectious Disease"/>
            <person name="Wu L."/>
            <person name="Ma J."/>
        </authorList>
    </citation>
    <scope>NUCLEOTIDE SEQUENCE [LARGE SCALE GENOMIC DNA]</scope>
    <source>
        <strain evidence="10 11">JCM 14901</strain>
    </source>
</reference>
<name>A0ABN2RHM2_9MICO</name>
<proteinExistence type="inferred from homology"/>